<accession>A0A4D6KWI5</accession>
<evidence type="ECO:0000313" key="1">
    <source>
        <dbReference type="EMBL" id="QCD81160.1"/>
    </source>
</evidence>
<dbReference type="Proteomes" id="UP000501690">
    <property type="component" value="Linkage Group LG2"/>
</dbReference>
<organism evidence="1 2">
    <name type="scientific">Vigna unguiculata</name>
    <name type="common">Cowpea</name>
    <dbReference type="NCBI Taxonomy" id="3917"/>
    <lineage>
        <taxon>Eukaryota</taxon>
        <taxon>Viridiplantae</taxon>
        <taxon>Streptophyta</taxon>
        <taxon>Embryophyta</taxon>
        <taxon>Tracheophyta</taxon>
        <taxon>Spermatophyta</taxon>
        <taxon>Magnoliopsida</taxon>
        <taxon>eudicotyledons</taxon>
        <taxon>Gunneridae</taxon>
        <taxon>Pentapetalae</taxon>
        <taxon>rosids</taxon>
        <taxon>fabids</taxon>
        <taxon>Fabales</taxon>
        <taxon>Fabaceae</taxon>
        <taxon>Papilionoideae</taxon>
        <taxon>50 kb inversion clade</taxon>
        <taxon>NPAAA clade</taxon>
        <taxon>indigoferoid/millettioid clade</taxon>
        <taxon>Phaseoleae</taxon>
        <taxon>Vigna</taxon>
    </lineage>
</organism>
<evidence type="ECO:0000313" key="2">
    <source>
        <dbReference type="Proteomes" id="UP000501690"/>
    </source>
</evidence>
<keyword evidence="2" id="KW-1185">Reference proteome</keyword>
<name>A0A4D6KWI5_VIGUN</name>
<reference evidence="1 2" key="1">
    <citation type="submission" date="2019-04" db="EMBL/GenBank/DDBJ databases">
        <title>An improved genome assembly and genetic linkage map for asparagus bean, Vigna unguiculata ssp. sesquipedialis.</title>
        <authorList>
            <person name="Xia Q."/>
            <person name="Zhang R."/>
            <person name="Dong Y."/>
        </authorList>
    </citation>
    <scope>NUCLEOTIDE SEQUENCE [LARGE SCALE GENOMIC DNA]</scope>
    <source>
        <tissue evidence="1">Leaf</tissue>
    </source>
</reference>
<protein>
    <submittedName>
        <fullName evidence="1">Uncharacterized protein</fullName>
    </submittedName>
</protein>
<sequence length="70" mass="7466">MVMDAPNPSSSGASSFLANLPSRGHFSSTIVSSNPISDLPTFTAMISIRVLSERSPCFCRSAGETKRFVI</sequence>
<dbReference type="EMBL" id="CP039346">
    <property type="protein sequence ID" value="QCD81160.1"/>
    <property type="molecule type" value="Genomic_DNA"/>
</dbReference>
<dbReference type="AlphaFoldDB" id="A0A4D6KWI5"/>
<gene>
    <name evidence="1" type="ORF">DEO72_LG2g1484</name>
</gene>
<proteinExistence type="predicted"/>